<keyword evidence="1" id="KW-0413">Isomerase</keyword>
<dbReference type="EMBL" id="JACHEO010000001">
    <property type="protein sequence ID" value="MBB5346568.1"/>
    <property type="molecule type" value="Genomic_DNA"/>
</dbReference>
<accession>A0A840UV23</accession>
<name>A0A840UV23_9BACT</name>
<dbReference type="InterPro" id="IPR004220">
    <property type="entry name" value="5-COMe_2-OHmuconate_Isoase"/>
</dbReference>
<keyword evidence="2" id="KW-1185">Reference proteome</keyword>
<dbReference type="AlphaFoldDB" id="A0A840UV23"/>
<dbReference type="GO" id="GO:0008704">
    <property type="term" value="F:5-carboxymethyl-2-hydroxymuconate delta-isomerase activity"/>
    <property type="evidence" value="ECO:0007669"/>
    <property type="project" value="UniProtKB-EC"/>
</dbReference>
<dbReference type="RefSeq" id="WP_183347523.1">
    <property type="nucleotide sequence ID" value="NZ_JACHEO010000001.1"/>
</dbReference>
<dbReference type="PANTHER" id="PTHR37950">
    <property type="entry name" value="4-HYDROXYPHENYLACETATE CATABOLISM PROTEIN"/>
    <property type="match status" value="1"/>
</dbReference>
<dbReference type="SUPFAM" id="SSF55331">
    <property type="entry name" value="Tautomerase/MIF"/>
    <property type="match status" value="1"/>
</dbReference>
<proteinExistence type="predicted"/>
<dbReference type="EC" id="5.3.3.10" evidence="1"/>
<dbReference type="CDD" id="cd00580">
    <property type="entry name" value="CHMI"/>
    <property type="match status" value="1"/>
</dbReference>
<dbReference type="InterPro" id="IPR014347">
    <property type="entry name" value="Tautomerase/MIF_sf"/>
</dbReference>
<dbReference type="PANTHER" id="PTHR37950:SF1">
    <property type="entry name" value="4-HYDROXYPHENYLACETATE CATABOLISM PROTEIN"/>
    <property type="match status" value="1"/>
</dbReference>
<comment type="caution">
    <text evidence="1">The sequence shown here is derived from an EMBL/GenBank/DDBJ whole genome shotgun (WGS) entry which is preliminary data.</text>
</comment>
<evidence type="ECO:0000313" key="1">
    <source>
        <dbReference type="EMBL" id="MBB5346568.1"/>
    </source>
</evidence>
<sequence>MPQCHFEYTDNIADEPSWNELYREIHAVLIATGEWHSAEIKSKAVKLTNYCVGNGHPDQAFVLLTVQILAGRSDGLKKSISESCLKILVSHFPRMLEELQATIAVQIVDINASSFSRRINHEL</sequence>
<organism evidence="1 2">
    <name type="scientific">Desulfoprunum benzoelyticum</name>
    <dbReference type="NCBI Taxonomy" id="1506996"/>
    <lineage>
        <taxon>Bacteria</taxon>
        <taxon>Pseudomonadati</taxon>
        <taxon>Thermodesulfobacteriota</taxon>
        <taxon>Desulfobulbia</taxon>
        <taxon>Desulfobulbales</taxon>
        <taxon>Desulfobulbaceae</taxon>
        <taxon>Desulfoprunum</taxon>
    </lineage>
</organism>
<protein>
    <submittedName>
        <fullName evidence="1">5-carboxymethyl-2-hydroxymuconate isomerase</fullName>
        <ecNumber evidence="1">5.3.3.10</ecNumber>
    </submittedName>
</protein>
<gene>
    <name evidence="1" type="ORF">HNQ81_000275</name>
</gene>
<reference evidence="1 2" key="1">
    <citation type="submission" date="2020-08" db="EMBL/GenBank/DDBJ databases">
        <title>Genomic Encyclopedia of Type Strains, Phase IV (KMG-IV): sequencing the most valuable type-strain genomes for metagenomic binning, comparative biology and taxonomic classification.</title>
        <authorList>
            <person name="Goeker M."/>
        </authorList>
    </citation>
    <scope>NUCLEOTIDE SEQUENCE [LARGE SCALE GENOMIC DNA]</scope>
    <source>
        <strain evidence="1 2">DSM 28570</strain>
    </source>
</reference>
<dbReference type="Gene3D" id="3.30.429.10">
    <property type="entry name" value="Macrophage Migration Inhibitory Factor"/>
    <property type="match status" value="1"/>
</dbReference>
<dbReference type="Pfam" id="PF02962">
    <property type="entry name" value="CHMI"/>
    <property type="match status" value="1"/>
</dbReference>
<evidence type="ECO:0000313" key="2">
    <source>
        <dbReference type="Proteomes" id="UP000539642"/>
    </source>
</evidence>
<dbReference type="Proteomes" id="UP000539642">
    <property type="component" value="Unassembled WGS sequence"/>
</dbReference>